<organism evidence="2">
    <name type="scientific">Arundo donax</name>
    <name type="common">Giant reed</name>
    <name type="synonym">Donax arundinaceus</name>
    <dbReference type="NCBI Taxonomy" id="35708"/>
    <lineage>
        <taxon>Eukaryota</taxon>
        <taxon>Viridiplantae</taxon>
        <taxon>Streptophyta</taxon>
        <taxon>Embryophyta</taxon>
        <taxon>Tracheophyta</taxon>
        <taxon>Spermatophyta</taxon>
        <taxon>Magnoliopsida</taxon>
        <taxon>Liliopsida</taxon>
        <taxon>Poales</taxon>
        <taxon>Poaceae</taxon>
        <taxon>PACMAD clade</taxon>
        <taxon>Arundinoideae</taxon>
        <taxon>Arundineae</taxon>
        <taxon>Arundo</taxon>
    </lineage>
</organism>
<keyword evidence="1" id="KW-0472">Membrane</keyword>
<evidence type="ECO:0000256" key="1">
    <source>
        <dbReference type="SAM" id="Phobius"/>
    </source>
</evidence>
<reference evidence="2" key="1">
    <citation type="submission" date="2014-09" db="EMBL/GenBank/DDBJ databases">
        <authorList>
            <person name="Magalhaes I.L.F."/>
            <person name="Oliveira U."/>
            <person name="Santos F.R."/>
            <person name="Vidigal T.H.D.A."/>
            <person name="Brescovit A.D."/>
            <person name="Santos A.J."/>
        </authorList>
    </citation>
    <scope>NUCLEOTIDE SEQUENCE</scope>
    <source>
        <tissue evidence="2">Shoot tissue taken approximately 20 cm above the soil surface</tissue>
    </source>
</reference>
<sequence length="80" mass="9280">MGSLSAWQHIAFFFHVQHCGGQFFFPWASSFIYLEIAMCCVMFCEQVVRRSCEVNTYRGARFWTNQVTNPLHLIGDSLPI</sequence>
<proteinExistence type="predicted"/>
<keyword evidence="1" id="KW-0812">Transmembrane</keyword>
<protein>
    <submittedName>
        <fullName evidence="2">Uncharacterized protein</fullName>
    </submittedName>
</protein>
<evidence type="ECO:0000313" key="2">
    <source>
        <dbReference type="EMBL" id="JAE35178.1"/>
    </source>
</evidence>
<reference evidence="2" key="2">
    <citation type="journal article" date="2015" name="Data Brief">
        <title>Shoot transcriptome of the giant reed, Arundo donax.</title>
        <authorList>
            <person name="Barrero R.A."/>
            <person name="Guerrero F.D."/>
            <person name="Moolhuijzen P."/>
            <person name="Goolsby J.A."/>
            <person name="Tidwell J."/>
            <person name="Bellgard S.E."/>
            <person name="Bellgard M.I."/>
        </authorList>
    </citation>
    <scope>NUCLEOTIDE SEQUENCE</scope>
    <source>
        <tissue evidence="2">Shoot tissue taken approximately 20 cm above the soil surface</tissue>
    </source>
</reference>
<dbReference type="EMBL" id="GBRH01162718">
    <property type="protein sequence ID" value="JAE35178.1"/>
    <property type="molecule type" value="Transcribed_RNA"/>
</dbReference>
<name>A0A0A9HQJ6_ARUDO</name>
<keyword evidence="1" id="KW-1133">Transmembrane helix</keyword>
<dbReference type="AlphaFoldDB" id="A0A0A9HQJ6"/>
<accession>A0A0A9HQJ6</accession>
<feature type="transmembrane region" description="Helical" evidence="1">
    <location>
        <begin position="24"/>
        <end position="44"/>
    </location>
</feature>